<gene>
    <name evidence="1" type="ORF">COO91_04244</name>
</gene>
<organism evidence="1 2">
    <name type="scientific">Nostoc flagelliforme CCNUN1</name>
    <dbReference type="NCBI Taxonomy" id="2038116"/>
    <lineage>
        <taxon>Bacteria</taxon>
        <taxon>Bacillati</taxon>
        <taxon>Cyanobacteriota</taxon>
        <taxon>Cyanophyceae</taxon>
        <taxon>Nostocales</taxon>
        <taxon>Nostocaceae</taxon>
        <taxon>Nostoc</taxon>
    </lineage>
</organism>
<dbReference type="KEGG" id="nfl:COO91_04244"/>
<evidence type="ECO:0000313" key="1">
    <source>
        <dbReference type="EMBL" id="AUB38279.1"/>
    </source>
</evidence>
<evidence type="ECO:0000313" key="2">
    <source>
        <dbReference type="Proteomes" id="UP000232003"/>
    </source>
</evidence>
<accession>A0A2K8SS41</accession>
<protein>
    <submittedName>
        <fullName evidence="1">Uncharacterized protein</fullName>
    </submittedName>
</protein>
<reference evidence="1 2" key="1">
    <citation type="submission" date="2017-11" db="EMBL/GenBank/DDBJ databases">
        <title>Complete genome of a free-living desiccation-tolerant cyanobacterium and its photosynthetic adaptation to extreme terrestrial habitat.</title>
        <authorList>
            <person name="Shang J."/>
        </authorList>
    </citation>
    <scope>NUCLEOTIDE SEQUENCE [LARGE SCALE GENOMIC DNA]</scope>
    <source>
        <strain evidence="1 2">CCNUN1</strain>
    </source>
</reference>
<dbReference type="Proteomes" id="UP000232003">
    <property type="component" value="Chromosome"/>
</dbReference>
<dbReference type="EMBL" id="CP024785">
    <property type="protein sequence ID" value="AUB38279.1"/>
    <property type="molecule type" value="Genomic_DNA"/>
</dbReference>
<proteinExistence type="predicted"/>
<sequence>MPKFLILGFAIKNCSCLLLARAVFNFRRRDEITTVSAKDY</sequence>
<keyword evidence="2" id="KW-1185">Reference proteome</keyword>
<dbReference type="AlphaFoldDB" id="A0A2K8SS41"/>
<name>A0A2K8SS41_9NOSO</name>